<gene>
    <name evidence="2" type="ORF">MRBLWS13_001860</name>
</gene>
<evidence type="ECO:0000259" key="1">
    <source>
        <dbReference type="Pfam" id="PF13302"/>
    </source>
</evidence>
<name>A0AAU6SBD7_9MICO</name>
<dbReference type="GO" id="GO:0016747">
    <property type="term" value="F:acyltransferase activity, transferring groups other than amino-acyl groups"/>
    <property type="evidence" value="ECO:0007669"/>
    <property type="project" value="InterPro"/>
</dbReference>
<reference evidence="2" key="1">
    <citation type="submission" date="2024-04" db="EMBL/GenBank/DDBJ databases">
        <authorList>
            <person name="Roder T."/>
            <person name="Oberhansli S."/>
            <person name="Kreuzer M."/>
        </authorList>
    </citation>
    <scope>NUCLEOTIDE SEQUENCE</scope>
    <source>
        <strain evidence="2">LWS13-1.2</strain>
    </source>
</reference>
<sequence length="193" mass="20980">MTTAAAARRHALRIATDAGVLLRRPHEADAAGVFAAHGDPTVYRYDPEETHTDVEHSARFLEPMLEHWAEHGFGYWAVLIPASDWPEGVPGADVDDGARVFAGLGGIRNHRMAGQPVLNVYYRFAPAAQGRGLARIVVDQALVLAPLVAPGTDVVVRTRPANAVARHVAERAGFLDEGLEPGTTDMQLLRYRF</sequence>
<dbReference type="InterPro" id="IPR016181">
    <property type="entry name" value="Acyl_CoA_acyltransferase"/>
</dbReference>
<dbReference type="InterPro" id="IPR051531">
    <property type="entry name" value="N-acetyltransferase"/>
</dbReference>
<accession>A0AAU6SBD7</accession>
<evidence type="ECO:0000313" key="2">
    <source>
        <dbReference type="EMBL" id="WZO34211.1"/>
    </source>
</evidence>
<dbReference type="PANTHER" id="PTHR43792">
    <property type="entry name" value="GNAT FAMILY, PUTATIVE (AFU_ORTHOLOGUE AFUA_3G00765)-RELATED-RELATED"/>
    <property type="match status" value="1"/>
</dbReference>
<proteinExistence type="predicted"/>
<dbReference type="Pfam" id="PF13302">
    <property type="entry name" value="Acetyltransf_3"/>
    <property type="match status" value="1"/>
</dbReference>
<dbReference type="RefSeq" id="WP_349428762.1">
    <property type="nucleotide sequence ID" value="NZ_CP151632.1"/>
</dbReference>
<dbReference type="PANTHER" id="PTHR43792:SF1">
    <property type="entry name" value="N-ACETYLTRANSFERASE DOMAIN-CONTAINING PROTEIN"/>
    <property type="match status" value="1"/>
</dbReference>
<dbReference type="EMBL" id="CP151632">
    <property type="protein sequence ID" value="WZO34211.1"/>
    <property type="molecule type" value="Genomic_DNA"/>
</dbReference>
<organism evidence="2">
    <name type="scientific">Microbacterium sp. LWS13-1.2</name>
    <dbReference type="NCBI Taxonomy" id="3135264"/>
    <lineage>
        <taxon>Bacteria</taxon>
        <taxon>Bacillati</taxon>
        <taxon>Actinomycetota</taxon>
        <taxon>Actinomycetes</taxon>
        <taxon>Micrococcales</taxon>
        <taxon>Microbacteriaceae</taxon>
        <taxon>Microbacterium</taxon>
    </lineage>
</organism>
<feature type="domain" description="N-acetyltransferase" evidence="1">
    <location>
        <begin position="20"/>
        <end position="174"/>
    </location>
</feature>
<protein>
    <submittedName>
        <fullName evidence="2">GNAT family N-acetyltransferase</fullName>
    </submittedName>
</protein>
<dbReference type="Gene3D" id="3.40.630.30">
    <property type="match status" value="1"/>
</dbReference>
<dbReference type="AlphaFoldDB" id="A0AAU6SBD7"/>
<dbReference type="InterPro" id="IPR000182">
    <property type="entry name" value="GNAT_dom"/>
</dbReference>
<dbReference type="SUPFAM" id="SSF55729">
    <property type="entry name" value="Acyl-CoA N-acyltransferases (Nat)"/>
    <property type="match status" value="1"/>
</dbReference>